<organism evidence="2 3">
    <name type="scientific">Fictibacillus enclensis</name>
    <dbReference type="NCBI Taxonomy" id="1017270"/>
    <lineage>
        <taxon>Bacteria</taxon>
        <taxon>Bacillati</taxon>
        <taxon>Bacillota</taxon>
        <taxon>Bacilli</taxon>
        <taxon>Bacillales</taxon>
        <taxon>Fictibacillaceae</taxon>
        <taxon>Fictibacillus</taxon>
    </lineage>
</organism>
<keyword evidence="1" id="KW-1133">Transmembrane helix</keyword>
<reference evidence="2 3" key="1">
    <citation type="journal article" date="2014" name="Antonie Van Leeuwenhoek">
        <title>Fictibacillus enclensis sp. nov., isolated from marine sediment.</title>
        <authorList>
            <person name="Dastager S.G."/>
            <person name="Mawlankar R."/>
            <person name="Srinivasan K."/>
            <person name="Tang S.K."/>
            <person name="Lee J.C."/>
            <person name="Ramana V.V."/>
            <person name="Shouche Y.S."/>
        </authorList>
    </citation>
    <scope>NUCLEOTIDE SEQUENCE [LARGE SCALE GENOMIC DNA]</scope>
    <source>
        <strain evidence="2 3">NIO-1003</strain>
    </source>
</reference>
<feature type="transmembrane region" description="Helical" evidence="1">
    <location>
        <begin position="7"/>
        <end position="29"/>
    </location>
</feature>
<evidence type="ECO:0000313" key="2">
    <source>
        <dbReference type="EMBL" id="KSU84856.1"/>
    </source>
</evidence>
<name>A0A0V8JDD2_9BACL</name>
<accession>A0A0V8JDD2</accession>
<evidence type="ECO:0000313" key="3">
    <source>
        <dbReference type="Proteomes" id="UP000054099"/>
    </source>
</evidence>
<dbReference type="RefSeq" id="WP_061968999.1">
    <property type="nucleotide sequence ID" value="NZ_CP126109.1"/>
</dbReference>
<dbReference type="Proteomes" id="UP000054099">
    <property type="component" value="Unassembled WGS sequence"/>
</dbReference>
<evidence type="ECO:0000256" key="1">
    <source>
        <dbReference type="SAM" id="Phobius"/>
    </source>
</evidence>
<gene>
    <name evidence="2" type="ORF">AS030_04835</name>
</gene>
<dbReference type="OrthoDB" id="2888596at2"/>
<proteinExistence type="predicted"/>
<dbReference type="AlphaFoldDB" id="A0A0V8JDD2"/>
<sequence>MALFFRDLLLLAVFVIGLTAFMGIISHWFSLKLFGGKSVLKFVDRTKSFQSSWRNVKRRDL</sequence>
<keyword evidence="1" id="KW-0472">Membrane</keyword>
<protein>
    <submittedName>
        <fullName evidence="2">Uncharacterized protein</fullName>
    </submittedName>
</protein>
<comment type="caution">
    <text evidence="2">The sequence shown here is derived from an EMBL/GenBank/DDBJ whole genome shotgun (WGS) entry which is preliminary data.</text>
</comment>
<keyword evidence="1" id="KW-0812">Transmembrane</keyword>
<keyword evidence="3" id="KW-1185">Reference proteome</keyword>
<dbReference type="EMBL" id="LNQN01000001">
    <property type="protein sequence ID" value="KSU84856.1"/>
    <property type="molecule type" value="Genomic_DNA"/>
</dbReference>